<dbReference type="AlphaFoldDB" id="A0A1D7VPW7"/>
<gene>
    <name evidence="2" type="ORF">SL103_21985</name>
</gene>
<dbReference type="Gene3D" id="1.20.1260.10">
    <property type="match status" value="1"/>
</dbReference>
<dbReference type="EMBL" id="CP017157">
    <property type="protein sequence ID" value="AOP48548.1"/>
    <property type="molecule type" value="Genomic_DNA"/>
</dbReference>
<evidence type="ECO:0000313" key="3">
    <source>
        <dbReference type="Proteomes" id="UP000094094"/>
    </source>
</evidence>
<feature type="domain" description="DUF305" evidence="1">
    <location>
        <begin position="1"/>
        <end position="73"/>
    </location>
</feature>
<evidence type="ECO:0000259" key="1">
    <source>
        <dbReference type="Pfam" id="PF03713"/>
    </source>
</evidence>
<dbReference type="KEGG" id="slc:SL103_21985"/>
<accession>A0A1D7VPW7</accession>
<dbReference type="PANTHER" id="PTHR36933:SF1">
    <property type="entry name" value="SLL0788 PROTEIN"/>
    <property type="match status" value="1"/>
</dbReference>
<dbReference type="InterPro" id="IPR012347">
    <property type="entry name" value="Ferritin-like"/>
</dbReference>
<reference evidence="2 3" key="1">
    <citation type="submission" date="2016-09" db="EMBL/GenBank/DDBJ databases">
        <title>Complete genome sequencing of Streptomyces lydicus 103 and metabolic pathways analysis of antibiotic biosynthesis.</title>
        <authorList>
            <person name="Jia N."/>
            <person name="Ding M.-Z."/>
            <person name="Gao F."/>
            <person name="Yuan Y.-J."/>
        </authorList>
    </citation>
    <scope>NUCLEOTIDE SEQUENCE [LARGE SCALE GENOMIC DNA]</scope>
    <source>
        <strain evidence="2 3">103</strain>
    </source>
</reference>
<dbReference type="PANTHER" id="PTHR36933">
    <property type="entry name" value="SLL0788 PROTEIN"/>
    <property type="match status" value="1"/>
</dbReference>
<dbReference type="Proteomes" id="UP000094094">
    <property type="component" value="Chromosome"/>
</dbReference>
<dbReference type="InterPro" id="IPR005183">
    <property type="entry name" value="DUF305_CopM-like"/>
</dbReference>
<dbReference type="Pfam" id="PF03713">
    <property type="entry name" value="DUF305"/>
    <property type="match status" value="1"/>
</dbReference>
<sequence>MPGMATDAQLDRLRSARGAGFDALFLRLMIAHHRGAVSMATDALSGGRDTLVAEMANDVIAQQSAEVGRMERLRAPR</sequence>
<evidence type="ECO:0000313" key="2">
    <source>
        <dbReference type="EMBL" id="AOP48548.1"/>
    </source>
</evidence>
<name>A0A1D7VPW7_9ACTN</name>
<organism evidence="2 3">
    <name type="scientific">Streptomyces lydicus</name>
    <dbReference type="NCBI Taxonomy" id="47763"/>
    <lineage>
        <taxon>Bacteria</taxon>
        <taxon>Bacillati</taxon>
        <taxon>Actinomycetota</taxon>
        <taxon>Actinomycetes</taxon>
        <taxon>Kitasatosporales</taxon>
        <taxon>Streptomycetaceae</taxon>
        <taxon>Streptomyces</taxon>
    </lineage>
</organism>
<protein>
    <recommendedName>
        <fullName evidence="1">DUF305 domain-containing protein</fullName>
    </recommendedName>
</protein>
<keyword evidence="3" id="KW-1185">Reference proteome</keyword>
<proteinExistence type="predicted"/>